<dbReference type="PANTHER" id="PTHR43861">
    <property type="entry name" value="TRANS-ACONITATE 2-METHYLTRANSFERASE-RELATED"/>
    <property type="match status" value="1"/>
</dbReference>
<dbReference type="SUPFAM" id="SSF53335">
    <property type="entry name" value="S-adenosyl-L-methionine-dependent methyltransferases"/>
    <property type="match status" value="1"/>
</dbReference>
<dbReference type="InterPro" id="IPR029063">
    <property type="entry name" value="SAM-dependent_MTases_sf"/>
</dbReference>
<keyword evidence="1" id="KW-0808">Transferase</keyword>
<evidence type="ECO:0000313" key="1">
    <source>
        <dbReference type="EMBL" id="MBO8447900.1"/>
    </source>
</evidence>
<dbReference type="CDD" id="cd02440">
    <property type="entry name" value="AdoMet_MTases"/>
    <property type="match status" value="1"/>
</dbReference>
<dbReference type="AlphaFoldDB" id="A0A9D9HBE7"/>
<dbReference type="Pfam" id="PF13489">
    <property type="entry name" value="Methyltransf_23"/>
    <property type="match status" value="1"/>
</dbReference>
<proteinExistence type="predicted"/>
<keyword evidence="1" id="KW-0489">Methyltransferase</keyword>
<dbReference type="Gene3D" id="3.40.50.150">
    <property type="entry name" value="Vaccinia Virus protein VP39"/>
    <property type="match status" value="1"/>
</dbReference>
<dbReference type="GO" id="GO:0032259">
    <property type="term" value="P:methylation"/>
    <property type="evidence" value="ECO:0007669"/>
    <property type="project" value="UniProtKB-KW"/>
</dbReference>
<comment type="caution">
    <text evidence="1">The sequence shown here is derived from an EMBL/GenBank/DDBJ whole genome shotgun (WGS) entry which is preliminary data.</text>
</comment>
<accession>A0A9D9HBE7</accession>
<name>A0A9D9HBE7_9BACT</name>
<sequence>MINQYTTNHEDIGELFYKAVNSYCPFYHHILDVGCGYGIAARYMRSMCKKMTLVDISESVIRYQRNMWHHDNNVEISCCTIKLLEGYYDLIYYFLSLHHINDIESELVKARDLLADDGELVICEIGSLHDTPFHQNDVVPFDGFSPEQLSDIIIKNGFRISRQEIIARLNKNNLFYDILLLICKVRDYP</sequence>
<dbReference type="Proteomes" id="UP000810252">
    <property type="component" value="Unassembled WGS sequence"/>
</dbReference>
<dbReference type="GO" id="GO:0008168">
    <property type="term" value="F:methyltransferase activity"/>
    <property type="evidence" value="ECO:0007669"/>
    <property type="project" value="UniProtKB-KW"/>
</dbReference>
<organism evidence="1 2">
    <name type="scientific">Candidatus Cryptobacteroides merdigallinarum</name>
    <dbReference type="NCBI Taxonomy" id="2840770"/>
    <lineage>
        <taxon>Bacteria</taxon>
        <taxon>Pseudomonadati</taxon>
        <taxon>Bacteroidota</taxon>
        <taxon>Bacteroidia</taxon>
        <taxon>Bacteroidales</taxon>
        <taxon>Candidatus Cryptobacteroides</taxon>
    </lineage>
</organism>
<gene>
    <name evidence="1" type="ORF">IAC29_01345</name>
</gene>
<dbReference type="EMBL" id="JADIMQ010000018">
    <property type="protein sequence ID" value="MBO8447900.1"/>
    <property type="molecule type" value="Genomic_DNA"/>
</dbReference>
<protein>
    <submittedName>
        <fullName evidence="1">Class I SAM-dependent methyltransferase</fullName>
    </submittedName>
</protein>
<reference evidence="1" key="2">
    <citation type="journal article" date="2021" name="PeerJ">
        <title>Extensive microbial diversity within the chicken gut microbiome revealed by metagenomics and culture.</title>
        <authorList>
            <person name="Gilroy R."/>
            <person name="Ravi A."/>
            <person name="Getino M."/>
            <person name="Pursley I."/>
            <person name="Horton D.L."/>
            <person name="Alikhan N.F."/>
            <person name="Baker D."/>
            <person name="Gharbi K."/>
            <person name="Hall N."/>
            <person name="Watson M."/>
            <person name="Adriaenssens E.M."/>
            <person name="Foster-Nyarko E."/>
            <person name="Jarju S."/>
            <person name="Secka A."/>
            <person name="Antonio M."/>
            <person name="Oren A."/>
            <person name="Chaudhuri R.R."/>
            <person name="La Ragione R."/>
            <person name="Hildebrand F."/>
            <person name="Pallen M.J."/>
        </authorList>
    </citation>
    <scope>NUCLEOTIDE SEQUENCE</scope>
    <source>
        <strain evidence="1">20514</strain>
    </source>
</reference>
<reference evidence="1" key="1">
    <citation type="submission" date="2020-10" db="EMBL/GenBank/DDBJ databases">
        <authorList>
            <person name="Gilroy R."/>
        </authorList>
    </citation>
    <scope>NUCLEOTIDE SEQUENCE</scope>
    <source>
        <strain evidence="1">20514</strain>
    </source>
</reference>
<evidence type="ECO:0000313" key="2">
    <source>
        <dbReference type="Proteomes" id="UP000810252"/>
    </source>
</evidence>